<dbReference type="Proteomes" id="UP001165960">
    <property type="component" value="Unassembled WGS sequence"/>
</dbReference>
<dbReference type="EMBL" id="QTSX02004515">
    <property type="protein sequence ID" value="KAJ9064188.1"/>
    <property type="molecule type" value="Genomic_DNA"/>
</dbReference>
<accession>A0ACC2SPB7</accession>
<evidence type="ECO:0000313" key="2">
    <source>
        <dbReference type="Proteomes" id="UP001165960"/>
    </source>
</evidence>
<proteinExistence type="predicted"/>
<sequence length="457" mass="50726">MDYKARKELFVKDLQGADMNTVSQPIIATVVCHGLWFLVRKLSSRLGVPPSNPEAPSWIDFFLDFILICIPLLATMTGFQPQVENLNIIGSIAILIASLVLRSKSKSRPDKGKLKVPGSLKSKGKQVPYISIYRSSLMIMTCIAILAVDFHVFPRFHAKVETFGSSLMDLGVGTFIFSSGLISGRGTNQPSQARIKNDLAVSLKKSFPLWVIGIVRLISVKLSDYQEHVTEYGVHWNFFFTLGCLPVLVAILEIFNAGAAISGWATALVYQALLLCTPLQGYILSPTRIMGDLISMNREGLCSLFGYLAIFFVGKDLGTVVFRSSSRRPLSIEFGGRFLVYLSFYLVSYYFMDIPISRRLANFSYVAWVSCIGVAQLGGFCLVNKLLDIKQVPVIHQEVNFNGLLIFLVANILTGLINMSVPTLDVSDNQAYVILTGYLFALCLLAHIFFLLKRKLI</sequence>
<organism evidence="1 2">
    <name type="scientific">Entomophthora muscae</name>
    <dbReference type="NCBI Taxonomy" id="34485"/>
    <lineage>
        <taxon>Eukaryota</taxon>
        <taxon>Fungi</taxon>
        <taxon>Fungi incertae sedis</taxon>
        <taxon>Zoopagomycota</taxon>
        <taxon>Entomophthoromycotina</taxon>
        <taxon>Entomophthoromycetes</taxon>
        <taxon>Entomophthorales</taxon>
        <taxon>Entomophthoraceae</taxon>
        <taxon>Entomophthora</taxon>
    </lineage>
</organism>
<name>A0ACC2SPB7_9FUNG</name>
<reference evidence="1" key="1">
    <citation type="submission" date="2022-04" db="EMBL/GenBank/DDBJ databases">
        <title>Genome of the entomopathogenic fungus Entomophthora muscae.</title>
        <authorList>
            <person name="Elya C."/>
            <person name="Lovett B.R."/>
            <person name="Lee E."/>
            <person name="Macias A.M."/>
            <person name="Hajek A.E."/>
            <person name="De Bivort B.L."/>
            <person name="Kasson M.T."/>
            <person name="De Fine Licht H.H."/>
            <person name="Stajich J.E."/>
        </authorList>
    </citation>
    <scope>NUCLEOTIDE SEQUENCE</scope>
    <source>
        <strain evidence="1">Berkeley</strain>
    </source>
</reference>
<protein>
    <submittedName>
        <fullName evidence="1">Glucosaminyl phosphatidylinositol (GlcN-PI) nositol acylation protein</fullName>
    </submittedName>
</protein>
<comment type="caution">
    <text evidence="1">The sequence shown here is derived from an EMBL/GenBank/DDBJ whole genome shotgun (WGS) entry which is preliminary data.</text>
</comment>
<keyword evidence="2" id="KW-1185">Reference proteome</keyword>
<evidence type="ECO:0000313" key="1">
    <source>
        <dbReference type="EMBL" id="KAJ9064188.1"/>
    </source>
</evidence>
<gene>
    <name evidence="1" type="primary">GWT1_3</name>
    <name evidence="1" type="ORF">DSO57_1033027</name>
</gene>